<reference evidence="11 12" key="1">
    <citation type="submission" date="2020-11" db="EMBL/GenBank/DDBJ databases">
        <title>Corynebacterium sp. MC1420.</title>
        <authorList>
            <person name="Zhou J."/>
        </authorList>
    </citation>
    <scope>NUCLEOTIDE SEQUENCE [LARGE SCALE GENOMIC DNA]</scope>
    <source>
        <strain evidence="11 12">MC1420</strain>
    </source>
</reference>
<dbReference type="InterPro" id="IPR006176">
    <property type="entry name" value="3-OHacyl-CoA_DH_NAD-bd"/>
</dbReference>
<dbReference type="Pfam" id="PF02737">
    <property type="entry name" value="3HCDH_N"/>
    <property type="match status" value="1"/>
</dbReference>
<evidence type="ECO:0000256" key="6">
    <source>
        <dbReference type="ARBA" id="ARBA00023098"/>
    </source>
</evidence>
<evidence type="ECO:0000259" key="10">
    <source>
        <dbReference type="Pfam" id="PF02737"/>
    </source>
</evidence>
<keyword evidence="4 11" id="KW-0560">Oxidoreductase</keyword>
<dbReference type="NCBIfam" id="NF006143">
    <property type="entry name" value="PRK08293.1"/>
    <property type="match status" value="1"/>
</dbReference>
<evidence type="ECO:0000256" key="4">
    <source>
        <dbReference type="ARBA" id="ARBA00023002"/>
    </source>
</evidence>
<dbReference type="InterPro" id="IPR006108">
    <property type="entry name" value="3HC_DH_C"/>
</dbReference>
<dbReference type="PIRSF" id="PIRSF000105">
    <property type="entry name" value="HCDH"/>
    <property type="match status" value="1"/>
</dbReference>
<dbReference type="EC" id="1.1.1.35" evidence="11"/>
<dbReference type="Pfam" id="PF00725">
    <property type="entry name" value="3HCDH"/>
    <property type="match status" value="1"/>
</dbReference>
<dbReference type="RefSeq" id="WP_165003193.1">
    <property type="nucleotide sequence ID" value="NZ_CP064955.1"/>
</dbReference>
<dbReference type="InterPro" id="IPR036291">
    <property type="entry name" value="NAD(P)-bd_dom_sf"/>
</dbReference>
<feature type="domain" description="3-hydroxyacyl-CoA dehydrogenase C-terminal" evidence="9">
    <location>
        <begin position="190"/>
        <end position="288"/>
    </location>
</feature>
<name>A0A7T0PDT2_9CORY</name>
<dbReference type="InterPro" id="IPR052242">
    <property type="entry name" value="Mito_3-hydroxyacyl-CoA_DH"/>
</dbReference>
<dbReference type="InterPro" id="IPR022694">
    <property type="entry name" value="3-OHacyl-CoA_DH"/>
</dbReference>
<comment type="catalytic activity">
    <reaction evidence="7">
        <text>a (3S)-3-hydroxyacyl-CoA + NAD(+) = a 3-oxoacyl-CoA + NADH + H(+)</text>
        <dbReference type="Rhea" id="RHEA:22432"/>
        <dbReference type="ChEBI" id="CHEBI:15378"/>
        <dbReference type="ChEBI" id="CHEBI:57318"/>
        <dbReference type="ChEBI" id="CHEBI:57540"/>
        <dbReference type="ChEBI" id="CHEBI:57945"/>
        <dbReference type="ChEBI" id="CHEBI:90726"/>
        <dbReference type="EC" id="1.1.1.35"/>
    </reaction>
</comment>
<dbReference type="Proteomes" id="UP000594586">
    <property type="component" value="Chromosome"/>
</dbReference>
<keyword evidence="6" id="KW-0443">Lipid metabolism</keyword>
<keyword evidence="5" id="KW-0520">NAD</keyword>
<comment type="pathway">
    <text evidence="1">Lipid metabolism; fatty acid beta-oxidation.</text>
</comment>
<keyword evidence="3" id="KW-0276">Fatty acid metabolism</keyword>
<dbReference type="InterPro" id="IPR008927">
    <property type="entry name" value="6-PGluconate_DH-like_C_sf"/>
</dbReference>
<evidence type="ECO:0000256" key="2">
    <source>
        <dbReference type="ARBA" id="ARBA00005086"/>
    </source>
</evidence>
<dbReference type="Gene3D" id="1.10.1040.10">
    <property type="entry name" value="N-(1-d-carboxylethyl)-l-norvaline Dehydrogenase, domain 2"/>
    <property type="match status" value="1"/>
</dbReference>
<evidence type="ECO:0000256" key="3">
    <source>
        <dbReference type="ARBA" id="ARBA00022832"/>
    </source>
</evidence>
<dbReference type="GO" id="GO:0006635">
    <property type="term" value="P:fatty acid beta-oxidation"/>
    <property type="evidence" value="ECO:0007669"/>
    <property type="project" value="TreeGrafter"/>
</dbReference>
<protein>
    <submittedName>
        <fullName evidence="11">3-hydroxyacyl-CoA dehydrogenase</fullName>
        <ecNumber evidence="11">1.1.1.35</ecNumber>
    </submittedName>
</protein>
<dbReference type="GO" id="GO:0070403">
    <property type="term" value="F:NAD+ binding"/>
    <property type="evidence" value="ECO:0007669"/>
    <property type="project" value="InterPro"/>
</dbReference>
<accession>A0A7T0PDT2</accession>
<evidence type="ECO:0000256" key="8">
    <source>
        <dbReference type="PIRSR" id="PIRSR000105-1"/>
    </source>
</evidence>
<dbReference type="SUPFAM" id="SSF48179">
    <property type="entry name" value="6-phosphogluconate dehydrogenase C-terminal domain-like"/>
    <property type="match status" value="1"/>
</dbReference>
<feature type="domain" description="3-hydroxyacyl-CoA dehydrogenase NAD binding" evidence="10">
    <location>
        <begin position="6"/>
        <end position="185"/>
    </location>
</feature>
<organism evidence="11 12">
    <name type="scientific">Corynebacterium qintianiae</name>
    <dbReference type="NCBI Taxonomy" id="2709392"/>
    <lineage>
        <taxon>Bacteria</taxon>
        <taxon>Bacillati</taxon>
        <taxon>Actinomycetota</taxon>
        <taxon>Actinomycetes</taxon>
        <taxon>Mycobacteriales</taxon>
        <taxon>Corynebacteriaceae</taxon>
        <taxon>Corynebacterium</taxon>
    </lineage>
</organism>
<evidence type="ECO:0000256" key="5">
    <source>
        <dbReference type="ARBA" id="ARBA00023027"/>
    </source>
</evidence>
<evidence type="ECO:0000259" key="9">
    <source>
        <dbReference type="Pfam" id="PF00725"/>
    </source>
</evidence>
<keyword evidence="12" id="KW-1185">Reference proteome</keyword>
<dbReference type="PANTHER" id="PTHR43561:SF3">
    <property type="entry name" value="HYDROXYACYL-COENZYME A DEHYDROGENASE, MITOCHONDRIAL"/>
    <property type="match status" value="1"/>
</dbReference>
<dbReference type="KEGG" id="cqn:G7Y29_10505"/>
<comment type="pathway">
    <text evidence="2">Lipid metabolism; butanoate metabolism.</text>
</comment>
<evidence type="ECO:0000256" key="7">
    <source>
        <dbReference type="ARBA" id="ARBA00049556"/>
    </source>
</evidence>
<proteinExistence type="predicted"/>
<evidence type="ECO:0000256" key="1">
    <source>
        <dbReference type="ARBA" id="ARBA00005005"/>
    </source>
</evidence>
<dbReference type="SUPFAM" id="SSF51735">
    <property type="entry name" value="NAD(P)-binding Rossmann-fold domains"/>
    <property type="match status" value="1"/>
</dbReference>
<feature type="site" description="Important for catalytic activity" evidence="8">
    <location>
        <position position="143"/>
    </location>
</feature>
<dbReference type="Gene3D" id="3.40.50.720">
    <property type="entry name" value="NAD(P)-binding Rossmann-like Domain"/>
    <property type="match status" value="1"/>
</dbReference>
<dbReference type="PANTHER" id="PTHR43561">
    <property type="match status" value="1"/>
</dbReference>
<dbReference type="EMBL" id="CP064955">
    <property type="protein sequence ID" value="QPK83233.1"/>
    <property type="molecule type" value="Genomic_DNA"/>
</dbReference>
<dbReference type="AlphaFoldDB" id="A0A7T0PDT2"/>
<evidence type="ECO:0000313" key="11">
    <source>
        <dbReference type="EMBL" id="QPK83233.1"/>
    </source>
</evidence>
<gene>
    <name evidence="11" type="ORF">G7Y29_10505</name>
</gene>
<dbReference type="GO" id="GO:0003857">
    <property type="term" value="F:(3S)-3-hydroxyacyl-CoA dehydrogenase (NAD+) activity"/>
    <property type="evidence" value="ECO:0007669"/>
    <property type="project" value="UniProtKB-EC"/>
</dbReference>
<dbReference type="InterPro" id="IPR013328">
    <property type="entry name" value="6PGD_dom2"/>
</dbReference>
<evidence type="ECO:0000313" key="12">
    <source>
        <dbReference type="Proteomes" id="UP000594586"/>
    </source>
</evidence>
<sequence length="295" mass="32466">MPTIKNVTVLGAGVLGAQIAFQTAYKGFDVVSWDINDEAIAAAKGRFDSFQERYLQDVEGSSERSIAAARERLTQTSDLEAAVRDSDLVIEAVPERIDIKNDVWSRVGASAKEGAIFVSNSSTMLPSKLAPASGREEDFLNLHFANNIWVLNIAEIMPHAGTRPELVDTLTEFAEQIGMVPVVLKKEKPGYILNSLLIPLLRAAQELWAEGYATIENIDADWRVSTGAPMGPFEFMDMIGLRTIYAIGTNSVESGTAPEWQARFLQTIKEEYLDKGRFGWESGKGFYDLAGPKRA</sequence>